<accession>F8P0C9</accession>
<sequence length="199" mass="23075">MAEKLTTDLEMSLNIEKRWEIGGLDYTRQKGEVALAKYRTALDALERTVVMRLSELSKLSMSGTGYELRQQISKGLQRHSEAIRNAIKRYNNQAVLLQPPRSKLTWKEIADYTFLAEFDLLRYSRADISDSSWMKPANRAAAVKYFKLCRTREEILRLNVECHRLRTAIHDEEIQVTGAIAHISQTNVLLATKMKCRWR</sequence>
<dbReference type="EMBL" id="GL945435">
    <property type="protein sequence ID" value="EGO23502.1"/>
    <property type="molecule type" value="Genomic_DNA"/>
</dbReference>
<gene>
    <name evidence="1" type="ORF">SERLADRAFT_469506</name>
</gene>
<evidence type="ECO:0000313" key="1">
    <source>
        <dbReference type="EMBL" id="EGO23502.1"/>
    </source>
</evidence>
<organism>
    <name type="scientific">Serpula lacrymans var. lacrymans (strain S7.9)</name>
    <name type="common">Dry rot fungus</name>
    <dbReference type="NCBI Taxonomy" id="578457"/>
    <lineage>
        <taxon>Eukaryota</taxon>
        <taxon>Fungi</taxon>
        <taxon>Dikarya</taxon>
        <taxon>Basidiomycota</taxon>
        <taxon>Agaricomycotina</taxon>
        <taxon>Agaricomycetes</taxon>
        <taxon>Agaricomycetidae</taxon>
        <taxon>Boletales</taxon>
        <taxon>Coniophorineae</taxon>
        <taxon>Serpulaceae</taxon>
        <taxon>Serpula</taxon>
    </lineage>
</organism>
<protein>
    <submittedName>
        <fullName evidence="1">Uncharacterized protein</fullName>
    </submittedName>
</protein>
<dbReference type="RefSeq" id="XP_007319264.1">
    <property type="nucleotide sequence ID" value="XM_007319202.1"/>
</dbReference>
<dbReference type="GeneID" id="18819616"/>
<proteinExistence type="predicted"/>
<name>F8P0C9_SERL9</name>
<reference evidence="1" key="1">
    <citation type="submission" date="2011-04" db="EMBL/GenBank/DDBJ databases">
        <title>Evolution of plant cell wall degrading machinery underlies the functional diversity of forest fungi.</title>
        <authorList>
            <consortium name="US DOE Joint Genome Institute (JGI-PGF)"/>
            <person name="Eastwood D.C."/>
            <person name="Floudas D."/>
            <person name="Binder M."/>
            <person name="Majcherczyk A."/>
            <person name="Schneider P."/>
            <person name="Aerts A."/>
            <person name="Asiegbu F.O."/>
            <person name="Baker S.E."/>
            <person name="Barry K."/>
            <person name="Bendiksby M."/>
            <person name="Blumentritt M."/>
            <person name="Coutinho P.M."/>
            <person name="Cullen D."/>
            <person name="Cullen D."/>
            <person name="Gathman A."/>
            <person name="Goodell B."/>
            <person name="Henrissat B."/>
            <person name="Ihrmark K."/>
            <person name="Kauserud H."/>
            <person name="Kohler A."/>
            <person name="LaButti K."/>
            <person name="Lapidus A."/>
            <person name="Lavin J.L."/>
            <person name="Lee Y.-H."/>
            <person name="Lindquist E."/>
            <person name="Lilly W."/>
            <person name="Lucas S."/>
            <person name="Morin E."/>
            <person name="Murat C."/>
            <person name="Oguiza J.A."/>
            <person name="Park J."/>
            <person name="Pisabarro A.G."/>
            <person name="Riley R."/>
            <person name="Rosling A."/>
            <person name="Salamov A."/>
            <person name="Schmidt O."/>
            <person name="Schmutz J."/>
            <person name="Skrede I."/>
            <person name="Stenlid J."/>
            <person name="Wiebenga A."/>
            <person name="Xie X."/>
            <person name="Kues U."/>
            <person name="Hibbett D.S."/>
            <person name="Hoffmeister D."/>
            <person name="Hogberg N."/>
            <person name="Martin F."/>
            <person name="Grigoriev I.V."/>
            <person name="Watkinson S.C."/>
        </authorList>
    </citation>
    <scope>NUCLEOTIDE SEQUENCE</scope>
    <source>
        <strain evidence="1">S7.9</strain>
    </source>
</reference>
<dbReference type="OrthoDB" id="2676448at2759"/>
<dbReference type="AlphaFoldDB" id="F8P0C9"/>
<dbReference type="Proteomes" id="UP000008064">
    <property type="component" value="Unassembled WGS sequence"/>
</dbReference>
<dbReference type="KEGG" id="sla:SERLADRAFT_469506"/>
<feature type="non-terminal residue" evidence="1">
    <location>
        <position position="199"/>
    </location>
</feature>
<dbReference type="HOGENOM" id="CLU_013084_0_1_1"/>